<proteinExistence type="predicted"/>
<accession>G6XH67</accession>
<name>G6XH67_9PROT</name>
<dbReference type="PATRIC" id="fig|1088869.3.peg.837"/>
<dbReference type="EMBL" id="AGQV01000001">
    <property type="protein sequence ID" value="EHH69525.1"/>
    <property type="molecule type" value="Genomic_DNA"/>
</dbReference>
<keyword evidence="2" id="KW-1185">Reference proteome</keyword>
<dbReference type="Proteomes" id="UP000004949">
    <property type="component" value="Unassembled WGS sequence"/>
</dbReference>
<reference evidence="1 2" key="1">
    <citation type="submission" date="2011-10" db="EMBL/GenBank/DDBJ databases">
        <title>Genome sequence of Gluconobacter morbifer G707, isolated from Drosophila gut.</title>
        <authorList>
            <person name="Lee W.-J."/>
            <person name="Kim E.-K."/>
        </authorList>
    </citation>
    <scope>NUCLEOTIDE SEQUENCE [LARGE SCALE GENOMIC DNA]</scope>
    <source>
        <strain evidence="1 2">G707</strain>
    </source>
</reference>
<evidence type="ECO:0000313" key="1">
    <source>
        <dbReference type="EMBL" id="EHH69525.1"/>
    </source>
</evidence>
<dbReference type="AlphaFoldDB" id="G6XH67"/>
<organism evidence="1 2">
    <name type="scientific">Gluconobacter morbifer G707</name>
    <dbReference type="NCBI Taxonomy" id="1088869"/>
    <lineage>
        <taxon>Bacteria</taxon>
        <taxon>Pseudomonadati</taxon>
        <taxon>Pseudomonadota</taxon>
        <taxon>Alphaproteobacteria</taxon>
        <taxon>Acetobacterales</taxon>
        <taxon>Acetobacteraceae</taxon>
        <taxon>Gluconobacter</taxon>
    </lineage>
</organism>
<protein>
    <submittedName>
        <fullName evidence="1">Uncharacterized protein</fullName>
    </submittedName>
</protein>
<comment type="caution">
    <text evidence="1">The sequence shown here is derived from an EMBL/GenBank/DDBJ whole genome shotgun (WGS) entry which is preliminary data.</text>
</comment>
<gene>
    <name evidence="1" type="ORF">GMO_08320</name>
</gene>
<evidence type="ECO:0000313" key="2">
    <source>
        <dbReference type="Proteomes" id="UP000004949"/>
    </source>
</evidence>
<sequence>MLDTVSPLVGMTIVAGGVSPPAFGRDHRTGTGVGDVGPDLIGVVATIRQKPVETTADGLEQWPKALLIVNLSGRQDEGEREAACVAAGMEFGYEPSP</sequence>